<feature type="compositionally biased region" description="Basic and acidic residues" evidence="4">
    <location>
        <begin position="84"/>
        <end position="106"/>
    </location>
</feature>
<dbReference type="Pfam" id="PF03828">
    <property type="entry name" value="PAP_assoc"/>
    <property type="match status" value="1"/>
</dbReference>
<keyword evidence="3" id="KW-0460">Magnesium</keyword>
<organism evidence="6">
    <name type="scientific">Noctiluca scintillans</name>
    <name type="common">Sea sparkle</name>
    <name type="synonym">Red tide dinoflagellate</name>
    <dbReference type="NCBI Taxonomy" id="2966"/>
    <lineage>
        <taxon>Eukaryota</taxon>
        <taxon>Sar</taxon>
        <taxon>Alveolata</taxon>
        <taxon>Dinophyceae</taxon>
        <taxon>Noctilucales</taxon>
        <taxon>Noctilucaceae</taxon>
        <taxon>Noctiluca</taxon>
    </lineage>
</organism>
<dbReference type="GO" id="GO:0016779">
    <property type="term" value="F:nucleotidyltransferase activity"/>
    <property type="evidence" value="ECO:0007669"/>
    <property type="project" value="TreeGrafter"/>
</dbReference>
<reference evidence="6" key="1">
    <citation type="submission" date="2021-01" db="EMBL/GenBank/DDBJ databases">
        <authorList>
            <person name="Corre E."/>
            <person name="Pelletier E."/>
            <person name="Niang G."/>
            <person name="Scheremetjew M."/>
            <person name="Finn R."/>
            <person name="Kale V."/>
            <person name="Holt S."/>
            <person name="Cochrane G."/>
            <person name="Meng A."/>
            <person name="Brown T."/>
            <person name="Cohen L."/>
        </authorList>
    </citation>
    <scope>NUCLEOTIDE SEQUENCE</scope>
</reference>
<accession>A0A7S1AZZ8</accession>
<sequence length="503" mass="55293">MTLGVFINSKPMQTMGGLFAAGKNPPAVLVITALVCALVPLDASHLFVAASGALLFAVVQASLKSSPRPTTVTREPSCSPDPLQHSKCDRTREPRRQLSRPAKSDQLDSQTRCESLKISSFAAEVRKPSSMPVVAPTFVCTQWDAQVAELVERITPKRQSDMIVQRLVHFVQQTIRSIVPEVQVVGFASADFVRRTAFGVAVPEVDIVVTAKAKVLLDRFRQQGRLGGGPTRVVDLRKVQKAAIRVFTDKLVSSAGFKFRRSAFRSDEPKVTLLAPSLLGLVDDSLAIDFSVNTTTPLHNAMLITECGRLEPRARDLILLVRRWAKDRAVCHAAKGHLSPYTWTLLTIYFLQVGVEGEGALLPTFDELRVSSGLDGGTPSSLEPPTCALRAKTPVSILLKEFMSFYHTKFDWREEAVSVRVGRRCKPSLNLPLHIITQGDAGTSEIGPSIEDPFDTSNNMGRCLTLSTLARLRQELARANDCCQRAVSLTEFLEPWVPPDREE</sequence>
<dbReference type="PANTHER" id="PTHR12271">
    <property type="entry name" value="POLY A POLYMERASE CID PAP -RELATED"/>
    <property type="match status" value="1"/>
</dbReference>
<dbReference type="Gene3D" id="1.10.1410.10">
    <property type="match status" value="1"/>
</dbReference>
<evidence type="ECO:0000256" key="2">
    <source>
        <dbReference type="ARBA" id="ARBA00022723"/>
    </source>
</evidence>
<keyword evidence="2" id="KW-0479">Metal-binding</keyword>
<evidence type="ECO:0000256" key="1">
    <source>
        <dbReference type="ARBA" id="ARBA00022679"/>
    </source>
</evidence>
<gene>
    <name evidence="6" type="ORF">NSCI0253_LOCUS43515</name>
</gene>
<dbReference type="GO" id="GO:0046872">
    <property type="term" value="F:metal ion binding"/>
    <property type="evidence" value="ECO:0007669"/>
    <property type="project" value="UniProtKB-KW"/>
</dbReference>
<evidence type="ECO:0000259" key="5">
    <source>
        <dbReference type="Pfam" id="PF03828"/>
    </source>
</evidence>
<feature type="compositionally biased region" description="Polar residues" evidence="4">
    <location>
        <begin position="66"/>
        <end position="76"/>
    </location>
</feature>
<feature type="domain" description="PAP-associated" evidence="5">
    <location>
        <begin position="396"/>
        <end position="458"/>
    </location>
</feature>
<name>A0A7S1AZZ8_NOCSC</name>
<dbReference type="EMBL" id="HBFQ01061375">
    <property type="protein sequence ID" value="CAD8869159.1"/>
    <property type="molecule type" value="Transcribed_RNA"/>
</dbReference>
<feature type="region of interest" description="Disordered" evidence="4">
    <location>
        <begin position="66"/>
        <end position="109"/>
    </location>
</feature>
<proteinExistence type="predicted"/>
<evidence type="ECO:0000313" key="6">
    <source>
        <dbReference type="EMBL" id="CAD8869159.1"/>
    </source>
</evidence>
<dbReference type="GO" id="GO:0031123">
    <property type="term" value="P:RNA 3'-end processing"/>
    <property type="evidence" value="ECO:0007669"/>
    <property type="project" value="TreeGrafter"/>
</dbReference>
<evidence type="ECO:0000256" key="3">
    <source>
        <dbReference type="ARBA" id="ARBA00022842"/>
    </source>
</evidence>
<dbReference type="AlphaFoldDB" id="A0A7S1AZZ8"/>
<dbReference type="InterPro" id="IPR002058">
    <property type="entry name" value="PAP_assoc"/>
</dbReference>
<keyword evidence="1" id="KW-0808">Transferase</keyword>
<evidence type="ECO:0000256" key="4">
    <source>
        <dbReference type="SAM" id="MobiDB-lite"/>
    </source>
</evidence>
<dbReference type="PANTHER" id="PTHR12271:SF40">
    <property type="entry name" value="POLY(A) RNA POLYMERASE GLD2"/>
    <property type="match status" value="1"/>
</dbReference>
<protein>
    <recommendedName>
        <fullName evidence="5">PAP-associated domain-containing protein</fullName>
    </recommendedName>
</protein>
<dbReference type="SUPFAM" id="SSF81631">
    <property type="entry name" value="PAP/OAS1 substrate-binding domain"/>
    <property type="match status" value="1"/>
</dbReference>